<dbReference type="EMBL" id="JABBNT010000001">
    <property type="protein sequence ID" value="NMM43186.1"/>
    <property type="molecule type" value="Genomic_DNA"/>
</dbReference>
<dbReference type="GO" id="GO:0016887">
    <property type="term" value="F:ATP hydrolysis activity"/>
    <property type="evidence" value="ECO:0007669"/>
    <property type="project" value="InterPro"/>
</dbReference>
<dbReference type="AlphaFoldDB" id="A0A7Y0DYL3"/>
<gene>
    <name evidence="5" type="ORF">HH303_01765</name>
</gene>
<dbReference type="PANTHER" id="PTHR42781">
    <property type="entry name" value="SPERMIDINE/PUTRESCINE IMPORT ATP-BINDING PROTEIN POTA"/>
    <property type="match status" value="1"/>
</dbReference>
<feature type="domain" description="ABC transporter" evidence="4">
    <location>
        <begin position="7"/>
        <end position="221"/>
    </location>
</feature>
<dbReference type="SUPFAM" id="SSF52540">
    <property type="entry name" value="P-loop containing nucleoside triphosphate hydrolases"/>
    <property type="match status" value="1"/>
</dbReference>
<dbReference type="InterPro" id="IPR050093">
    <property type="entry name" value="ABC_SmlMolc_Importer"/>
</dbReference>
<protein>
    <submittedName>
        <fullName evidence="5">ATP-binding cassette domain-containing protein</fullName>
    </submittedName>
</protein>
<reference evidence="5 6" key="1">
    <citation type="submission" date="2020-04" db="EMBL/GenBank/DDBJ databases">
        <title>Rhodospirillaceae bacterium KN72 isolated from deep sea.</title>
        <authorList>
            <person name="Zhang D.-C."/>
        </authorList>
    </citation>
    <scope>NUCLEOTIDE SEQUENCE [LARGE SCALE GENOMIC DNA]</scope>
    <source>
        <strain evidence="5 6">KN72</strain>
    </source>
</reference>
<dbReference type="InterPro" id="IPR027417">
    <property type="entry name" value="P-loop_NTPase"/>
</dbReference>
<accession>A0A7Y0DYL3</accession>
<dbReference type="Proteomes" id="UP000539372">
    <property type="component" value="Unassembled WGS sequence"/>
</dbReference>
<dbReference type="Pfam" id="PF00005">
    <property type="entry name" value="ABC_tran"/>
    <property type="match status" value="1"/>
</dbReference>
<evidence type="ECO:0000256" key="2">
    <source>
        <dbReference type="ARBA" id="ARBA00022741"/>
    </source>
</evidence>
<dbReference type="SMART" id="SM00382">
    <property type="entry name" value="AAA"/>
    <property type="match status" value="1"/>
</dbReference>
<evidence type="ECO:0000256" key="3">
    <source>
        <dbReference type="ARBA" id="ARBA00022840"/>
    </source>
</evidence>
<keyword evidence="2" id="KW-0547">Nucleotide-binding</keyword>
<keyword evidence="3 5" id="KW-0067">ATP-binding</keyword>
<name>A0A7Y0DYL3_9PROT</name>
<organism evidence="5 6">
    <name type="scientific">Pacificispira spongiicola</name>
    <dbReference type="NCBI Taxonomy" id="2729598"/>
    <lineage>
        <taxon>Bacteria</taxon>
        <taxon>Pseudomonadati</taxon>
        <taxon>Pseudomonadota</taxon>
        <taxon>Alphaproteobacteria</taxon>
        <taxon>Rhodospirillales</taxon>
        <taxon>Rhodospirillaceae</taxon>
        <taxon>Pacificispira</taxon>
    </lineage>
</organism>
<sequence length="223" mass="23892">MIDESGLIIRDLSVSVSGARLFPPLSLHVRPGEVVAVTGRSGVGKSTLLSAICGTLDPCFDVSGDILVDGRVVRGVAAESRHVGILFQDDLLFPHMTVGDNLGFGLPPKLSRVERRTRIGDALAEAGLEGFESRDPATLSGGQRARIGCLRALLARPSVLLLDEPFSALDPESRSRFRQFVFQTTERRGLPVLLVTHDVGDVENLGDRSRVLSLDVLENGVSG</sequence>
<keyword evidence="1" id="KW-0813">Transport</keyword>
<evidence type="ECO:0000313" key="5">
    <source>
        <dbReference type="EMBL" id="NMM43186.1"/>
    </source>
</evidence>
<evidence type="ECO:0000259" key="4">
    <source>
        <dbReference type="PROSITE" id="PS50893"/>
    </source>
</evidence>
<dbReference type="GO" id="GO:0005524">
    <property type="term" value="F:ATP binding"/>
    <property type="evidence" value="ECO:0007669"/>
    <property type="project" value="UniProtKB-KW"/>
</dbReference>
<comment type="caution">
    <text evidence="5">The sequence shown here is derived from an EMBL/GenBank/DDBJ whole genome shotgun (WGS) entry which is preliminary data.</text>
</comment>
<dbReference type="PANTHER" id="PTHR42781:SF4">
    <property type="entry name" value="SPERMIDINE_PUTRESCINE IMPORT ATP-BINDING PROTEIN POTA"/>
    <property type="match status" value="1"/>
</dbReference>
<dbReference type="InterPro" id="IPR003439">
    <property type="entry name" value="ABC_transporter-like_ATP-bd"/>
</dbReference>
<proteinExistence type="predicted"/>
<evidence type="ECO:0000313" key="6">
    <source>
        <dbReference type="Proteomes" id="UP000539372"/>
    </source>
</evidence>
<keyword evidence="6" id="KW-1185">Reference proteome</keyword>
<evidence type="ECO:0000256" key="1">
    <source>
        <dbReference type="ARBA" id="ARBA00022448"/>
    </source>
</evidence>
<dbReference type="Gene3D" id="3.40.50.300">
    <property type="entry name" value="P-loop containing nucleotide triphosphate hydrolases"/>
    <property type="match status" value="1"/>
</dbReference>
<dbReference type="PROSITE" id="PS50893">
    <property type="entry name" value="ABC_TRANSPORTER_2"/>
    <property type="match status" value="1"/>
</dbReference>
<dbReference type="RefSeq" id="WP_169623483.1">
    <property type="nucleotide sequence ID" value="NZ_JABBNT010000001.1"/>
</dbReference>
<dbReference type="InterPro" id="IPR003593">
    <property type="entry name" value="AAA+_ATPase"/>
</dbReference>